<accession>A0A3S4GIE4</accession>
<dbReference type="GeneID" id="61762823"/>
<evidence type="ECO:0000313" key="3">
    <source>
        <dbReference type="Proteomes" id="UP000271603"/>
    </source>
</evidence>
<organism evidence="1 3">
    <name type="scientific">Serratia rubidaea</name>
    <name type="common">Serratia marinorubra</name>
    <dbReference type="NCBI Taxonomy" id="61652"/>
    <lineage>
        <taxon>Bacteria</taxon>
        <taxon>Pseudomonadati</taxon>
        <taxon>Pseudomonadota</taxon>
        <taxon>Gammaproteobacteria</taxon>
        <taxon>Enterobacterales</taxon>
        <taxon>Yersiniaceae</taxon>
        <taxon>Serratia</taxon>
    </lineage>
</organism>
<evidence type="ECO:0000313" key="1">
    <source>
        <dbReference type="EMBL" id="VEA70154.1"/>
    </source>
</evidence>
<protein>
    <submittedName>
        <fullName evidence="1">P pilus assembly protein, pilin FimA</fullName>
    </submittedName>
</protein>
<dbReference type="Gene3D" id="2.60.40.1090">
    <property type="entry name" value="Fimbrial-type adhesion domain"/>
    <property type="match status" value="1"/>
</dbReference>
<dbReference type="GO" id="GO:0007155">
    <property type="term" value="P:cell adhesion"/>
    <property type="evidence" value="ECO:0007669"/>
    <property type="project" value="InterPro"/>
</dbReference>
<dbReference type="SUPFAM" id="SSF49401">
    <property type="entry name" value="Bacterial adhesins"/>
    <property type="match status" value="1"/>
</dbReference>
<sequence length="193" mass="20411">MSGKGHFRSRRPLAWCALGLLFWCAGGLADVPVTVKATLVTPACYIAGTPGPWDGDVGSIRFAEMAIDFGEVPIGDLGTSNAEKTAYLWFACAKTTNKTLNLYVKPTAYGTLPSLGNHVLATSKENLGIAISIDGHNIALDQWVPLPGEVILPGDALAENKIIVTARLVAQGDKDALSGGQFQASANFILHYL</sequence>
<dbReference type="RefSeq" id="WP_054306866.1">
    <property type="nucleotide sequence ID" value="NZ_CAMIPJ010000008.1"/>
</dbReference>
<dbReference type="Proteomes" id="UP000307968">
    <property type="component" value="Chromosome"/>
</dbReference>
<dbReference type="InterPro" id="IPR036937">
    <property type="entry name" value="Adhesion_dom_fimbrial_sf"/>
</dbReference>
<reference evidence="1 3" key="1">
    <citation type="submission" date="2018-12" db="EMBL/GenBank/DDBJ databases">
        <authorList>
            <consortium name="Pathogen Informatics"/>
        </authorList>
    </citation>
    <scope>NUCLEOTIDE SEQUENCE [LARGE SCALE GENOMIC DNA]</scope>
    <source>
        <strain evidence="2 4">NCTC12971</strain>
        <strain evidence="1 3">NCTC9419</strain>
    </source>
</reference>
<name>A0A3S4GIE4_SERRU</name>
<dbReference type="AlphaFoldDB" id="A0A3S4GIE4"/>
<gene>
    <name evidence="2" type="ORF">NCTC12971_04989</name>
    <name evidence="1" type="ORF">NCTC9419_01646</name>
</gene>
<dbReference type="GO" id="GO:0009289">
    <property type="term" value="C:pilus"/>
    <property type="evidence" value="ECO:0007669"/>
    <property type="project" value="InterPro"/>
</dbReference>
<proteinExistence type="predicted"/>
<dbReference type="EMBL" id="LR590463">
    <property type="protein sequence ID" value="VTP67205.1"/>
    <property type="molecule type" value="Genomic_DNA"/>
</dbReference>
<evidence type="ECO:0000313" key="2">
    <source>
        <dbReference type="EMBL" id="VTP67205.1"/>
    </source>
</evidence>
<evidence type="ECO:0000313" key="4">
    <source>
        <dbReference type="Proteomes" id="UP000307968"/>
    </source>
</evidence>
<dbReference type="EMBL" id="LR134155">
    <property type="protein sequence ID" value="VEA70154.1"/>
    <property type="molecule type" value="Genomic_DNA"/>
</dbReference>
<dbReference type="InterPro" id="IPR008966">
    <property type="entry name" value="Adhesion_dom_sf"/>
</dbReference>
<dbReference type="Proteomes" id="UP000271603">
    <property type="component" value="Chromosome"/>
</dbReference>